<dbReference type="KEGG" id="lal:AT746_09175"/>
<evidence type="ECO:0000256" key="9">
    <source>
        <dbReference type="ARBA" id="ARBA00033999"/>
    </source>
</evidence>
<evidence type="ECO:0000256" key="5">
    <source>
        <dbReference type="ARBA" id="ARBA00022630"/>
    </source>
</evidence>
<evidence type="ECO:0000256" key="3">
    <source>
        <dbReference type="ARBA" id="ARBA00013149"/>
    </source>
</evidence>
<accession>A0A0U2ZJB7</accession>
<dbReference type="Gene3D" id="1.10.579.10">
    <property type="entry name" value="DNA Cyclobutane Dipyrimidine Photolyase, subunit A, domain 3"/>
    <property type="match status" value="1"/>
</dbReference>
<dbReference type="GO" id="GO:0000719">
    <property type="term" value="P:photoreactive repair"/>
    <property type="evidence" value="ECO:0007669"/>
    <property type="project" value="UniProtKB-ARBA"/>
</dbReference>
<evidence type="ECO:0000256" key="12">
    <source>
        <dbReference type="PIRSR" id="PIRSR602081-1"/>
    </source>
</evidence>
<evidence type="ECO:0000256" key="2">
    <source>
        <dbReference type="ARBA" id="ARBA00005862"/>
    </source>
</evidence>
<evidence type="ECO:0000256" key="11">
    <source>
        <dbReference type="ARBA" id="ARBA00083107"/>
    </source>
</evidence>
<dbReference type="GO" id="GO:0003677">
    <property type="term" value="F:DNA binding"/>
    <property type="evidence" value="ECO:0007669"/>
    <property type="project" value="TreeGrafter"/>
</dbReference>
<dbReference type="InterPro" id="IPR005101">
    <property type="entry name" value="Cryptochr/Photolyase_FAD-bd"/>
</dbReference>
<dbReference type="GO" id="GO:0003904">
    <property type="term" value="F:deoxyribodipyrimidine photo-lyase activity"/>
    <property type="evidence" value="ECO:0007669"/>
    <property type="project" value="UniProtKB-EC"/>
</dbReference>
<dbReference type="EC" id="4.1.99.3" evidence="3"/>
<evidence type="ECO:0000256" key="10">
    <source>
        <dbReference type="ARBA" id="ARBA00059220"/>
    </source>
</evidence>
<dbReference type="PROSITE" id="PS51645">
    <property type="entry name" value="PHR_CRY_ALPHA_BETA"/>
    <property type="match status" value="1"/>
</dbReference>
<feature type="site" description="Electron transfer via tryptophanyl radical" evidence="13">
    <location>
        <position position="311"/>
    </location>
</feature>
<evidence type="ECO:0000256" key="4">
    <source>
        <dbReference type="ARBA" id="ARBA00014046"/>
    </source>
</evidence>
<dbReference type="InterPro" id="IPR014729">
    <property type="entry name" value="Rossmann-like_a/b/a_fold"/>
</dbReference>
<dbReference type="GO" id="GO:0009416">
    <property type="term" value="P:response to light stimulus"/>
    <property type="evidence" value="ECO:0007669"/>
    <property type="project" value="TreeGrafter"/>
</dbReference>
<dbReference type="InterPro" id="IPR036134">
    <property type="entry name" value="Crypto/Photolyase_FAD-like_sf"/>
</dbReference>
<feature type="site" description="Electron transfer via tryptophanyl radical" evidence="13">
    <location>
        <position position="364"/>
    </location>
</feature>
<dbReference type="Proteomes" id="UP000068447">
    <property type="component" value="Chromosome"/>
</dbReference>
<proteinExistence type="inferred from homology"/>
<feature type="binding site" evidence="12">
    <location>
        <position position="276"/>
    </location>
    <ligand>
        <name>FAD</name>
        <dbReference type="ChEBI" id="CHEBI:57692"/>
    </ligand>
</feature>
<dbReference type="Pfam" id="PF00875">
    <property type="entry name" value="DNA_photolyase"/>
    <property type="match status" value="1"/>
</dbReference>
<keyword evidence="5 12" id="KW-0285">Flavoprotein</keyword>
<dbReference type="OrthoDB" id="9772484at2"/>
<dbReference type="InterPro" id="IPR018394">
    <property type="entry name" value="DNA_photolyase_1_CS_C"/>
</dbReference>
<dbReference type="InterPro" id="IPR006050">
    <property type="entry name" value="DNA_photolyase_N"/>
</dbReference>
<protein>
    <recommendedName>
        <fullName evidence="4">Deoxyribodipyrimidine photo-lyase</fullName>
        <ecNumber evidence="3">4.1.99.3</ecNumber>
    </recommendedName>
    <alternativeName>
        <fullName evidence="8">DNA photolyase</fullName>
    </alternativeName>
    <alternativeName>
        <fullName evidence="11">Photoreactivating enzyme</fullName>
    </alternativeName>
</protein>
<evidence type="ECO:0000256" key="14">
    <source>
        <dbReference type="RuleBase" id="RU004182"/>
    </source>
</evidence>
<name>A0A0U2ZJB7_9ALTE</name>
<keyword evidence="6 12" id="KW-0274">FAD</keyword>
<dbReference type="SUPFAM" id="SSF52425">
    <property type="entry name" value="Cryptochrome/photolyase, N-terminal domain"/>
    <property type="match status" value="1"/>
</dbReference>
<dbReference type="GO" id="GO:0071949">
    <property type="term" value="F:FAD binding"/>
    <property type="evidence" value="ECO:0007669"/>
    <property type="project" value="TreeGrafter"/>
</dbReference>
<reference evidence="16 17" key="1">
    <citation type="submission" date="2015-12" db="EMBL/GenBank/DDBJ databases">
        <title>Complete genome of Lacimicrobium alkaliphilum KCTC 32984.</title>
        <authorList>
            <person name="Kim S.-G."/>
            <person name="Lee Y.-J."/>
        </authorList>
    </citation>
    <scope>NUCLEOTIDE SEQUENCE [LARGE SCALE GENOMIC DNA]</scope>
    <source>
        <strain evidence="16 17">YelD216</strain>
    </source>
</reference>
<dbReference type="PANTHER" id="PTHR11455">
    <property type="entry name" value="CRYPTOCHROME"/>
    <property type="match status" value="1"/>
</dbReference>
<dbReference type="RefSeq" id="WP_062479518.1">
    <property type="nucleotide sequence ID" value="NZ_CP013650.1"/>
</dbReference>
<dbReference type="PROSITE" id="PS00394">
    <property type="entry name" value="DNA_PHOTOLYASES_1_1"/>
    <property type="match status" value="1"/>
</dbReference>
<dbReference type="NCBIfam" id="NF007955">
    <property type="entry name" value="PRK10674.1"/>
    <property type="match status" value="1"/>
</dbReference>
<feature type="binding site" evidence="12">
    <location>
        <begin position="237"/>
        <end position="241"/>
    </location>
    <ligand>
        <name>FAD</name>
        <dbReference type="ChEBI" id="CHEBI:57692"/>
    </ligand>
</feature>
<comment type="similarity">
    <text evidence="2">Belongs to the DNA photolyase class-1 family.</text>
</comment>
<feature type="binding site" evidence="12">
    <location>
        <position position="225"/>
    </location>
    <ligand>
        <name>FAD</name>
        <dbReference type="ChEBI" id="CHEBI:57692"/>
    </ligand>
</feature>
<dbReference type="Gene3D" id="3.40.50.620">
    <property type="entry name" value="HUPs"/>
    <property type="match status" value="1"/>
</dbReference>
<dbReference type="Gene3D" id="1.25.40.80">
    <property type="match status" value="1"/>
</dbReference>
<gene>
    <name evidence="16" type="ORF">AT746_09175</name>
</gene>
<keyword evidence="7 14" id="KW-0157">Chromophore</keyword>
<dbReference type="InterPro" id="IPR002081">
    <property type="entry name" value="Cryptochrome/DNA_photolyase_1"/>
</dbReference>
<sequence>MSALVWLRSDLRSVWHSPFSYATEHHSEVSAVFFVTHKQWQHYGLATIKLDLLVRRLLELKNELQARGIGLNLVSVPTFADIPETLATLCREHDITKLYFNAEYELDERNRDKAVKVRLAEEGVESGVFHDTCACRPDKILNQSAEPYKVFTPYFKVWLEQLKSTLMPVPGIKKVSQSQIFKQSLSTDEDLISGLLTQESDDWPAAQEAILQRLSGYLEEDVAEYNELRDIPSQPGTSKLSPYFSMGSLSPVQVANAMLNRFGDKLFEPGGGAYTWLKELAWRDFYRYVMYHFPHVCRHQCFSTKYDSFAWQSDKILFKAWCEGQTGYPIVDAAMRCLNQTGWMHNRLRMVVASFLAKHLRLPWRWGEDYFMNKLIDGDFASNNGGWQWSASTGTDAAPYFRIFNPASQGKRYDEEGEFLLKWVPELSAVPKKYLHEPQKWSEAASLNYPVPVVEHKQAVSETKAQFANFLRSSTESQK</sequence>
<evidence type="ECO:0000259" key="15">
    <source>
        <dbReference type="PROSITE" id="PS51645"/>
    </source>
</evidence>
<comment type="cofactor">
    <cofactor evidence="12">
        <name>FAD</name>
        <dbReference type="ChEBI" id="CHEBI:57692"/>
    </cofactor>
    <text evidence="12">Binds 1 FAD per subunit.</text>
</comment>
<comment type="function">
    <text evidence="10">Involved in repair of UV radiation-induced DNA damage. Catalyzes the light-dependent monomerization (300-600 nm) of cyclobutyl pyrimidine dimers (in cis-syn configuration), which are formed between adjacent bases on the same DNA strand upon exposure to ultraviolet radiation.</text>
</comment>
<dbReference type="SUPFAM" id="SSF48173">
    <property type="entry name" value="Cryptochrome/photolyase FAD-binding domain"/>
    <property type="match status" value="1"/>
</dbReference>
<dbReference type="InterPro" id="IPR036155">
    <property type="entry name" value="Crypto/Photolyase_N_sf"/>
</dbReference>
<evidence type="ECO:0000313" key="17">
    <source>
        <dbReference type="Proteomes" id="UP000068447"/>
    </source>
</evidence>
<feature type="binding site" evidence="12">
    <location>
        <begin position="377"/>
        <end position="379"/>
    </location>
    <ligand>
        <name>FAD</name>
        <dbReference type="ChEBI" id="CHEBI:57692"/>
    </ligand>
</feature>
<dbReference type="EMBL" id="CP013650">
    <property type="protein sequence ID" value="ALS98412.1"/>
    <property type="molecule type" value="Genomic_DNA"/>
</dbReference>
<dbReference type="STRING" id="1526571.AT746_09175"/>
<dbReference type="Pfam" id="PF03441">
    <property type="entry name" value="FAD_binding_7"/>
    <property type="match status" value="1"/>
</dbReference>
<dbReference type="PROSITE" id="PS00691">
    <property type="entry name" value="DNA_PHOTOLYASES_1_2"/>
    <property type="match status" value="1"/>
</dbReference>
<evidence type="ECO:0000256" key="13">
    <source>
        <dbReference type="PIRSR" id="PIRSR602081-2"/>
    </source>
</evidence>
<comment type="similarity">
    <text evidence="14">Belongs to the DNA photolyase family.</text>
</comment>
<keyword evidence="17" id="KW-1185">Reference proteome</keyword>
<evidence type="ECO:0000256" key="6">
    <source>
        <dbReference type="ARBA" id="ARBA00022827"/>
    </source>
</evidence>
<dbReference type="PRINTS" id="PR00147">
    <property type="entry name" value="DNAPHOTLYASE"/>
</dbReference>
<evidence type="ECO:0000256" key="1">
    <source>
        <dbReference type="ARBA" id="ARBA00001932"/>
    </source>
</evidence>
<dbReference type="FunFam" id="1.10.579.10:FF:000003">
    <property type="entry name" value="Deoxyribodipyrimidine photo-lyase"/>
    <property type="match status" value="1"/>
</dbReference>
<keyword evidence="16" id="KW-0456">Lyase</keyword>
<dbReference type="PANTHER" id="PTHR11455:SF9">
    <property type="entry name" value="CRYPTOCHROME CIRCADIAN CLOCK 5 ISOFORM X1"/>
    <property type="match status" value="1"/>
</dbReference>
<feature type="binding site" evidence="12">
    <location>
        <begin position="279"/>
        <end position="286"/>
    </location>
    <ligand>
        <name>FAD</name>
        <dbReference type="ChEBI" id="CHEBI:57692"/>
    </ligand>
</feature>
<feature type="site" description="Electron transfer via tryptophanyl radical" evidence="13">
    <location>
        <position position="387"/>
    </location>
</feature>
<evidence type="ECO:0000256" key="8">
    <source>
        <dbReference type="ARBA" id="ARBA00031671"/>
    </source>
</evidence>
<feature type="domain" description="Photolyase/cryptochrome alpha/beta" evidence="15">
    <location>
        <begin position="1"/>
        <end position="134"/>
    </location>
</feature>
<dbReference type="AlphaFoldDB" id="A0A0U2ZJB7"/>
<evidence type="ECO:0000256" key="7">
    <source>
        <dbReference type="ARBA" id="ARBA00022991"/>
    </source>
</evidence>
<comment type="catalytic activity">
    <reaction evidence="9">
        <text>cyclobutadipyrimidine (in DNA) = 2 pyrimidine residues (in DNA).</text>
        <dbReference type="EC" id="4.1.99.3"/>
    </reaction>
</comment>
<evidence type="ECO:0000313" key="16">
    <source>
        <dbReference type="EMBL" id="ALS98412.1"/>
    </source>
</evidence>
<organism evidence="16 17">
    <name type="scientific">Lacimicrobium alkaliphilum</name>
    <dbReference type="NCBI Taxonomy" id="1526571"/>
    <lineage>
        <taxon>Bacteria</taxon>
        <taxon>Pseudomonadati</taxon>
        <taxon>Pseudomonadota</taxon>
        <taxon>Gammaproteobacteria</taxon>
        <taxon>Alteromonadales</taxon>
        <taxon>Alteromonadaceae</taxon>
        <taxon>Lacimicrobium</taxon>
    </lineage>
</organism>
<comment type="cofactor">
    <cofactor evidence="1">
        <name>(6R)-5,10-methylene-5,6,7,8-tetrahydrofolate</name>
        <dbReference type="ChEBI" id="CHEBI:15636"/>
    </cofactor>
</comment>